<keyword evidence="13" id="KW-1185">Reference proteome</keyword>
<evidence type="ECO:0000256" key="5">
    <source>
        <dbReference type="ARBA" id="ARBA00022737"/>
    </source>
</evidence>
<evidence type="ECO:0000256" key="1">
    <source>
        <dbReference type="ARBA" id="ARBA00004448"/>
    </source>
</evidence>
<sequence>MENIVQKRGTQKEMSTYIQSRNTKDYEEFICGWGAAFVNIGFTFPINKVMFRQQLHGVRVCKAVGQLQKEGIRHLYRGLLSPLLQKTTSLSLMFGSYYKIQHYLTVEHPSLPLHGVRIFSALTAGTLEAVLCPFERIQVLMQDRQYKDHFDNTAHAFKEVRKYGFREYFRGLSAVLLRNGPSNVPFFLFRDYAMENLPRVDSQADRISQDFFCGAVLGASLSTIFYPVNVVKVKMQCKLSGEFDSFWKVSKQVWIERERKLKKLFRGVHINFTRSFISWGIINATYEFLMRNMFGSNTRLADSK</sequence>
<dbReference type="InterPro" id="IPR052465">
    <property type="entry name" value="Mito_NAD+_Carrier"/>
</dbReference>
<dbReference type="AlphaFoldDB" id="A0A6J8BZ05"/>
<feature type="repeat" description="Solcar" evidence="10">
    <location>
        <begin position="205"/>
        <end position="292"/>
    </location>
</feature>
<name>A0A6J8BZ05_MYTCO</name>
<dbReference type="EMBL" id="CACVKT020004198">
    <property type="protein sequence ID" value="CAC5388626.1"/>
    <property type="molecule type" value="Genomic_DNA"/>
</dbReference>
<keyword evidence="3 11" id="KW-0813">Transport</keyword>
<evidence type="ECO:0000256" key="9">
    <source>
        <dbReference type="ARBA" id="ARBA00023136"/>
    </source>
</evidence>
<evidence type="ECO:0000256" key="8">
    <source>
        <dbReference type="ARBA" id="ARBA00023128"/>
    </source>
</evidence>
<comment type="similarity">
    <text evidence="2 11">Belongs to the mitochondrial carrier (TC 2.A.29) family.</text>
</comment>
<evidence type="ECO:0000256" key="4">
    <source>
        <dbReference type="ARBA" id="ARBA00022692"/>
    </source>
</evidence>
<feature type="repeat" description="Solcar" evidence="10">
    <location>
        <begin position="116"/>
        <end position="196"/>
    </location>
</feature>
<dbReference type="PROSITE" id="PS50920">
    <property type="entry name" value="SOLCAR"/>
    <property type="match status" value="3"/>
</dbReference>
<keyword evidence="5" id="KW-0677">Repeat</keyword>
<evidence type="ECO:0000256" key="3">
    <source>
        <dbReference type="ARBA" id="ARBA00022448"/>
    </source>
</evidence>
<dbReference type="GO" id="GO:0005743">
    <property type="term" value="C:mitochondrial inner membrane"/>
    <property type="evidence" value="ECO:0007669"/>
    <property type="project" value="UniProtKB-SubCell"/>
</dbReference>
<feature type="repeat" description="Solcar" evidence="10">
    <location>
        <begin position="23"/>
        <end position="103"/>
    </location>
</feature>
<dbReference type="PANTHER" id="PTHR46131:SF1">
    <property type="entry name" value="SD08549P"/>
    <property type="match status" value="1"/>
</dbReference>
<dbReference type="Gene3D" id="1.50.40.10">
    <property type="entry name" value="Mitochondrial carrier domain"/>
    <property type="match status" value="1"/>
</dbReference>
<dbReference type="Proteomes" id="UP000507470">
    <property type="component" value="Unassembled WGS sequence"/>
</dbReference>
<dbReference type="Pfam" id="PF00153">
    <property type="entry name" value="Mito_carr"/>
    <property type="match status" value="3"/>
</dbReference>
<dbReference type="SUPFAM" id="SSF103506">
    <property type="entry name" value="Mitochondrial carrier"/>
    <property type="match status" value="1"/>
</dbReference>
<keyword evidence="8" id="KW-0496">Mitochondrion</keyword>
<evidence type="ECO:0000256" key="10">
    <source>
        <dbReference type="PROSITE-ProRule" id="PRU00282"/>
    </source>
</evidence>
<accession>A0A6J8BZ05</accession>
<comment type="subcellular location">
    <subcellularLocation>
        <location evidence="1">Mitochondrion inner membrane</location>
        <topology evidence="1">Multi-pass membrane protein</topology>
    </subcellularLocation>
</comment>
<gene>
    <name evidence="12" type="ORF">MCOR_23878</name>
</gene>
<evidence type="ECO:0000256" key="7">
    <source>
        <dbReference type="ARBA" id="ARBA00022989"/>
    </source>
</evidence>
<dbReference type="OrthoDB" id="2139348at2759"/>
<evidence type="ECO:0000256" key="6">
    <source>
        <dbReference type="ARBA" id="ARBA00022792"/>
    </source>
</evidence>
<keyword evidence="9 10" id="KW-0472">Membrane</keyword>
<dbReference type="PANTHER" id="PTHR46131">
    <property type="entry name" value="SD08549P"/>
    <property type="match status" value="1"/>
</dbReference>
<evidence type="ECO:0000313" key="13">
    <source>
        <dbReference type="Proteomes" id="UP000507470"/>
    </source>
</evidence>
<reference evidence="12 13" key="1">
    <citation type="submission" date="2020-06" db="EMBL/GenBank/DDBJ databases">
        <authorList>
            <person name="Li R."/>
            <person name="Bekaert M."/>
        </authorList>
    </citation>
    <scope>NUCLEOTIDE SEQUENCE [LARGE SCALE GENOMIC DNA]</scope>
    <source>
        <strain evidence="13">wild</strain>
    </source>
</reference>
<evidence type="ECO:0000256" key="2">
    <source>
        <dbReference type="ARBA" id="ARBA00006375"/>
    </source>
</evidence>
<proteinExistence type="inferred from homology"/>
<protein>
    <submittedName>
        <fullName evidence="12">Solute carrier family 25 member 52,Solute carrier family 25 member 51</fullName>
    </submittedName>
</protein>
<keyword evidence="6" id="KW-0999">Mitochondrion inner membrane</keyword>
<keyword evidence="4 10" id="KW-0812">Transmembrane</keyword>
<evidence type="ECO:0000313" key="12">
    <source>
        <dbReference type="EMBL" id="CAC5388626.1"/>
    </source>
</evidence>
<dbReference type="InterPro" id="IPR023395">
    <property type="entry name" value="MCP_dom_sf"/>
</dbReference>
<keyword evidence="7" id="KW-1133">Transmembrane helix</keyword>
<organism evidence="12 13">
    <name type="scientific">Mytilus coruscus</name>
    <name type="common">Sea mussel</name>
    <dbReference type="NCBI Taxonomy" id="42192"/>
    <lineage>
        <taxon>Eukaryota</taxon>
        <taxon>Metazoa</taxon>
        <taxon>Spiralia</taxon>
        <taxon>Lophotrochozoa</taxon>
        <taxon>Mollusca</taxon>
        <taxon>Bivalvia</taxon>
        <taxon>Autobranchia</taxon>
        <taxon>Pteriomorphia</taxon>
        <taxon>Mytilida</taxon>
        <taxon>Mytiloidea</taxon>
        <taxon>Mytilidae</taxon>
        <taxon>Mytilinae</taxon>
        <taxon>Mytilus</taxon>
    </lineage>
</organism>
<dbReference type="GO" id="GO:0051724">
    <property type="term" value="F:NAD transmembrane transporter activity"/>
    <property type="evidence" value="ECO:0007669"/>
    <property type="project" value="TreeGrafter"/>
</dbReference>
<dbReference type="InterPro" id="IPR018108">
    <property type="entry name" value="MCP_transmembrane"/>
</dbReference>
<evidence type="ECO:0000256" key="11">
    <source>
        <dbReference type="RuleBase" id="RU000488"/>
    </source>
</evidence>